<sequence>MWALRKRLIYILGFLAVLAVLFALPIYRSLNKAPTCFDEKQNGAELGIDCGGACEKICQSELDEPIILWSRSVPVRDGLYNFLAMIENPNVGAGALDVPYVFKLFDDENILIYERKGRVDISPQARFPIFEGGIVTAQRKPARTFFEFIGPITWLGKTKSASDLIVKSKELIENGAPRAEAVILNRGSVSLRNIEAFVIVYDDNGNAIAGSKTFIESVAPDEEREITFTWPEPFQGQARRVEIILKPSAR</sequence>
<organism evidence="1 2">
    <name type="scientific">Candidatus Campbellbacteria bacterium CG22_combo_CG10-13_8_21_14_all_43_18</name>
    <dbReference type="NCBI Taxonomy" id="1974530"/>
    <lineage>
        <taxon>Bacteria</taxon>
        <taxon>Candidatus Campbelliibacteriota</taxon>
    </lineage>
</organism>
<proteinExistence type="predicted"/>
<evidence type="ECO:0000313" key="1">
    <source>
        <dbReference type="EMBL" id="PIP86285.1"/>
    </source>
</evidence>
<name>A0A2H0DVS6_9BACT</name>
<dbReference type="EMBL" id="PCTS01000039">
    <property type="protein sequence ID" value="PIP86285.1"/>
    <property type="molecule type" value="Genomic_DNA"/>
</dbReference>
<gene>
    <name evidence="1" type="ORF">COW82_02835</name>
</gene>
<dbReference type="AlphaFoldDB" id="A0A2H0DVS6"/>
<comment type="caution">
    <text evidence="1">The sequence shown here is derived from an EMBL/GenBank/DDBJ whole genome shotgun (WGS) entry which is preliminary data.</text>
</comment>
<accession>A0A2H0DVS6</accession>
<protein>
    <submittedName>
        <fullName evidence="1">Uncharacterized protein</fullName>
    </submittedName>
</protein>
<reference evidence="1 2" key="1">
    <citation type="submission" date="2017-09" db="EMBL/GenBank/DDBJ databases">
        <title>Depth-based differentiation of microbial function through sediment-hosted aquifers and enrichment of novel symbionts in the deep terrestrial subsurface.</title>
        <authorList>
            <person name="Probst A.J."/>
            <person name="Ladd B."/>
            <person name="Jarett J.K."/>
            <person name="Geller-Mcgrath D.E."/>
            <person name="Sieber C.M."/>
            <person name="Emerson J.B."/>
            <person name="Anantharaman K."/>
            <person name="Thomas B.C."/>
            <person name="Malmstrom R."/>
            <person name="Stieglmeier M."/>
            <person name="Klingl A."/>
            <person name="Woyke T."/>
            <person name="Ryan C.M."/>
            <person name="Banfield J.F."/>
        </authorList>
    </citation>
    <scope>NUCLEOTIDE SEQUENCE [LARGE SCALE GENOMIC DNA]</scope>
    <source>
        <strain evidence="1">CG22_combo_CG10-13_8_21_14_all_43_18</strain>
    </source>
</reference>
<evidence type="ECO:0000313" key="2">
    <source>
        <dbReference type="Proteomes" id="UP000231276"/>
    </source>
</evidence>
<dbReference type="Proteomes" id="UP000231276">
    <property type="component" value="Unassembled WGS sequence"/>
</dbReference>